<dbReference type="Pfam" id="PF01987">
    <property type="entry name" value="AIM24"/>
    <property type="match status" value="1"/>
</dbReference>
<reference evidence="1 2" key="1">
    <citation type="submission" date="2019-06" db="EMBL/GenBank/DDBJ databases">
        <title>Description of Kitasatospora acidophila sp. nov. isolated from pine grove soil, and reclassification of Streptomyces novaecaesareae to Kitasatospora novaeceasareae comb. nov.</title>
        <authorList>
            <person name="Kim M.J."/>
        </authorList>
    </citation>
    <scope>NUCLEOTIDE SEQUENCE [LARGE SCALE GENOMIC DNA]</scope>
    <source>
        <strain evidence="1 2">MMS16-CNU292</strain>
    </source>
</reference>
<name>A0A540VY21_9ACTN</name>
<protein>
    <submittedName>
        <fullName evidence="1">AIM24 family protein</fullName>
    </submittedName>
</protein>
<dbReference type="InterPro" id="IPR036983">
    <property type="entry name" value="AIM24_sf"/>
</dbReference>
<dbReference type="PANTHER" id="PTHR43657:SF1">
    <property type="entry name" value="ALTERED INHERITANCE OF MITOCHONDRIA PROTEIN 24, MITOCHONDRIAL"/>
    <property type="match status" value="1"/>
</dbReference>
<dbReference type="InterPro" id="IPR002838">
    <property type="entry name" value="AIM24"/>
</dbReference>
<dbReference type="AlphaFoldDB" id="A0A540VY21"/>
<sequence length="252" mass="26079">MQADIKGSTMPVLEIQLGPGEEVISAHGELSWMTANVQMSQTTNTGGPGGRGLLGTLKRAVGGGGLFLTRYQAQGSAGLVAFAAKVPGHIVPVDVAPGRGVLVHRHGWICGTPGITPTIALQQSFRGGLWGGEGFVLQRLEGQGRAWIELSGELSQYTLGPGQTMLVHPGHVGMFEQQVQFTITRVPGIANKIFGGDGYHLVALTGPGQIWLQSMPLPNLAHALEPYLAREGAVAAGEGGAIGGIVGGLLRG</sequence>
<evidence type="ECO:0000313" key="1">
    <source>
        <dbReference type="EMBL" id="TQF01651.1"/>
    </source>
</evidence>
<dbReference type="Gene3D" id="3.60.160.10">
    <property type="entry name" value="Mitochondrial biogenesis AIM24"/>
    <property type="match status" value="1"/>
</dbReference>
<dbReference type="Proteomes" id="UP000319103">
    <property type="component" value="Unassembled WGS sequence"/>
</dbReference>
<evidence type="ECO:0000313" key="2">
    <source>
        <dbReference type="Proteomes" id="UP000319103"/>
    </source>
</evidence>
<proteinExistence type="predicted"/>
<comment type="caution">
    <text evidence="1">The sequence shown here is derived from an EMBL/GenBank/DDBJ whole genome shotgun (WGS) entry which is preliminary data.</text>
</comment>
<gene>
    <name evidence="1" type="ORF">E6W39_04560</name>
</gene>
<dbReference type="InterPro" id="IPR016031">
    <property type="entry name" value="Trp_RNA-bd_attenuator-like_dom"/>
</dbReference>
<dbReference type="EMBL" id="VIGB01000003">
    <property type="protein sequence ID" value="TQF01651.1"/>
    <property type="molecule type" value="Genomic_DNA"/>
</dbReference>
<dbReference type="SUPFAM" id="SSF51219">
    <property type="entry name" value="TRAP-like"/>
    <property type="match status" value="1"/>
</dbReference>
<dbReference type="PANTHER" id="PTHR43657">
    <property type="entry name" value="TRYPTOPHAN RNA-BINDING ATTENUATOR PROTEIN-LIKE PROTEIN"/>
    <property type="match status" value="1"/>
</dbReference>
<accession>A0A540VY21</accession>
<dbReference type="RefSeq" id="WP_101384205.1">
    <property type="nucleotide sequence ID" value="NZ_JBMHHX010000020.1"/>
</dbReference>
<organism evidence="1 2">
    <name type="scientific">Kitasatospora acidiphila</name>
    <dbReference type="NCBI Taxonomy" id="2567942"/>
    <lineage>
        <taxon>Bacteria</taxon>
        <taxon>Bacillati</taxon>
        <taxon>Actinomycetota</taxon>
        <taxon>Actinomycetes</taxon>
        <taxon>Kitasatosporales</taxon>
        <taxon>Streptomycetaceae</taxon>
        <taxon>Kitasatospora</taxon>
    </lineage>
</organism>
<dbReference type="OrthoDB" id="6048299at2"/>
<keyword evidence="2" id="KW-1185">Reference proteome</keyword>